<dbReference type="EMBL" id="LR862129">
    <property type="protein sequence ID" value="CAD1817047.1"/>
    <property type="molecule type" value="Genomic_DNA"/>
</dbReference>
<keyword evidence="1" id="KW-0540">Nuclease</keyword>
<dbReference type="Gene3D" id="3.30.420.10">
    <property type="entry name" value="Ribonuclease H-like superfamily/Ribonuclease H"/>
    <property type="match status" value="1"/>
</dbReference>
<evidence type="ECO:0008006" key="4">
    <source>
        <dbReference type="Google" id="ProtNLM"/>
    </source>
</evidence>
<name>A0A6V7NEY7_ANACO</name>
<organism evidence="3">
    <name type="scientific">Ananas comosus var. bracteatus</name>
    <name type="common">red pineapple</name>
    <dbReference type="NCBI Taxonomy" id="296719"/>
    <lineage>
        <taxon>Eukaryota</taxon>
        <taxon>Viridiplantae</taxon>
        <taxon>Streptophyta</taxon>
        <taxon>Embryophyta</taxon>
        <taxon>Tracheophyta</taxon>
        <taxon>Spermatophyta</taxon>
        <taxon>Magnoliopsida</taxon>
        <taxon>Liliopsida</taxon>
        <taxon>Poales</taxon>
        <taxon>Bromeliaceae</taxon>
        <taxon>Bromelioideae</taxon>
        <taxon>Ananas</taxon>
    </lineage>
</organism>
<dbReference type="InterPro" id="IPR047021">
    <property type="entry name" value="REXO1/3/4-like"/>
</dbReference>
<dbReference type="InterPro" id="IPR012337">
    <property type="entry name" value="RNaseH-like_sf"/>
</dbReference>
<dbReference type="PANTHER" id="PTHR12801:SF122">
    <property type="entry name" value="RNA EXONUCLEASE 4"/>
    <property type="match status" value="1"/>
</dbReference>
<reference evidence="3" key="1">
    <citation type="submission" date="2020-07" db="EMBL/GenBank/DDBJ databases">
        <authorList>
            <person name="Lin J."/>
        </authorList>
    </citation>
    <scope>NUCLEOTIDE SEQUENCE</scope>
</reference>
<evidence type="ECO:0000256" key="2">
    <source>
        <dbReference type="ARBA" id="ARBA00022801"/>
    </source>
</evidence>
<dbReference type="AlphaFoldDB" id="A0A6V7NEY7"/>
<dbReference type="SUPFAM" id="SSF53098">
    <property type="entry name" value="Ribonuclease H-like"/>
    <property type="match status" value="1"/>
</dbReference>
<sequence>MVRSGVEIDTSGNPDPNDYPTIVVLMYNLVFAARTSKTMCFMVAGDSWHESVSFGTLSGSRRHPGVIFGTSGELRYETTRIRLEHLREAMPLKQAQRKIQDLLCNGEPIWKIRSKDTKARILIGHGLDHDLDCLKVEYPAFLIRHEIQNGIQDPYDDCVATLRLYTQMRDVIWAVPGWHDPHFSGHFGPRVGPARPGY</sequence>
<dbReference type="GO" id="GO:0003676">
    <property type="term" value="F:nucleic acid binding"/>
    <property type="evidence" value="ECO:0007669"/>
    <property type="project" value="InterPro"/>
</dbReference>
<dbReference type="PANTHER" id="PTHR12801">
    <property type="entry name" value="RNA EXONUCLEASE REXO1 / RECO3 FAMILY MEMBER-RELATED"/>
    <property type="match status" value="1"/>
</dbReference>
<proteinExistence type="predicted"/>
<evidence type="ECO:0000256" key="1">
    <source>
        <dbReference type="ARBA" id="ARBA00022722"/>
    </source>
</evidence>
<gene>
    <name evidence="3" type="ORF">CB5_LOCUS258</name>
</gene>
<protein>
    <recommendedName>
        <fullName evidence="4">Exonuclease domain-containing protein</fullName>
    </recommendedName>
</protein>
<dbReference type="GO" id="GO:0004527">
    <property type="term" value="F:exonuclease activity"/>
    <property type="evidence" value="ECO:0007669"/>
    <property type="project" value="InterPro"/>
</dbReference>
<keyword evidence="2" id="KW-0378">Hydrolase</keyword>
<dbReference type="InterPro" id="IPR036397">
    <property type="entry name" value="RNaseH_sf"/>
</dbReference>
<dbReference type="GO" id="GO:0005634">
    <property type="term" value="C:nucleus"/>
    <property type="evidence" value="ECO:0007669"/>
    <property type="project" value="TreeGrafter"/>
</dbReference>
<accession>A0A6V7NEY7</accession>
<evidence type="ECO:0000313" key="3">
    <source>
        <dbReference type="EMBL" id="CAD1817047.1"/>
    </source>
</evidence>